<proteinExistence type="predicted"/>
<accession>A0ABR2N0E3</accession>
<dbReference type="Proteomes" id="UP001412067">
    <property type="component" value="Unassembled WGS sequence"/>
</dbReference>
<name>A0ABR2N0E3_9ASPA</name>
<evidence type="ECO:0000313" key="1">
    <source>
        <dbReference type="EMBL" id="KAK8969958.1"/>
    </source>
</evidence>
<sequence>MLLPPSTICFSSRLQSLPLPITATRSFSPAPRLTLSSFTTLIPAPGPTFPSSSPSSPSPIHIRSPSFTMIFSISSAASPSPSWDSICVPGSGRWKREEAFPHRWRGQGRDMEELEGVGDCDREEGRRWEEVGRFPEMMCQKFVSICNHDYSQVYCMWQEGVVCICCTARPGVLLFKVGRGIWHWLPKCPLIKDKWSCESRWFSFALDLYAMV</sequence>
<comment type="caution">
    <text evidence="1">The sequence shown here is derived from an EMBL/GenBank/DDBJ whole genome shotgun (WGS) entry which is preliminary data.</text>
</comment>
<keyword evidence="2" id="KW-1185">Reference proteome</keyword>
<protein>
    <submittedName>
        <fullName evidence="1">Uncharacterized protein</fullName>
    </submittedName>
</protein>
<gene>
    <name evidence="1" type="ORF">KSP40_PGU000849</name>
</gene>
<organism evidence="1 2">
    <name type="scientific">Platanthera guangdongensis</name>
    <dbReference type="NCBI Taxonomy" id="2320717"/>
    <lineage>
        <taxon>Eukaryota</taxon>
        <taxon>Viridiplantae</taxon>
        <taxon>Streptophyta</taxon>
        <taxon>Embryophyta</taxon>
        <taxon>Tracheophyta</taxon>
        <taxon>Spermatophyta</taxon>
        <taxon>Magnoliopsida</taxon>
        <taxon>Liliopsida</taxon>
        <taxon>Asparagales</taxon>
        <taxon>Orchidaceae</taxon>
        <taxon>Orchidoideae</taxon>
        <taxon>Orchideae</taxon>
        <taxon>Orchidinae</taxon>
        <taxon>Platanthera</taxon>
    </lineage>
</organism>
<reference evidence="1 2" key="1">
    <citation type="journal article" date="2022" name="Nat. Plants">
        <title>Genomes of leafy and leafless Platanthera orchids illuminate the evolution of mycoheterotrophy.</title>
        <authorList>
            <person name="Li M.H."/>
            <person name="Liu K.W."/>
            <person name="Li Z."/>
            <person name="Lu H.C."/>
            <person name="Ye Q.L."/>
            <person name="Zhang D."/>
            <person name="Wang J.Y."/>
            <person name="Li Y.F."/>
            <person name="Zhong Z.M."/>
            <person name="Liu X."/>
            <person name="Yu X."/>
            <person name="Liu D.K."/>
            <person name="Tu X.D."/>
            <person name="Liu B."/>
            <person name="Hao Y."/>
            <person name="Liao X.Y."/>
            <person name="Jiang Y.T."/>
            <person name="Sun W.H."/>
            <person name="Chen J."/>
            <person name="Chen Y.Q."/>
            <person name="Ai Y."/>
            <person name="Zhai J.W."/>
            <person name="Wu S.S."/>
            <person name="Zhou Z."/>
            <person name="Hsiao Y.Y."/>
            <person name="Wu W.L."/>
            <person name="Chen Y.Y."/>
            <person name="Lin Y.F."/>
            <person name="Hsu J.L."/>
            <person name="Li C.Y."/>
            <person name="Wang Z.W."/>
            <person name="Zhao X."/>
            <person name="Zhong W.Y."/>
            <person name="Ma X.K."/>
            <person name="Ma L."/>
            <person name="Huang J."/>
            <person name="Chen G.Z."/>
            <person name="Huang M.Z."/>
            <person name="Huang L."/>
            <person name="Peng D.H."/>
            <person name="Luo Y.B."/>
            <person name="Zou S.Q."/>
            <person name="Chen S.P."/>
            <person name="Lan S."/>
            <person name="Tsai W.C."/>
            <person name="Van de Peer Y."/>
            <person name="Liu Z.J."/>
        </authorList>
    </citation>
    <scope>NUCLEOTIDE SEQUENCE [LARGE SCALE GENOMIC DNA]</scope>
    <source>
        <strain evidence="1">Lor288</strain>
    </source>
</reference>
<evidence type="ECO:0000313" key="2">
    <source>
        <dbReference type="Proteomes" id="UP001412067"/>
    </source>
</evidence>
<dbReference type="EMBL" id="JBBWWR010000002">
    <property type="protein sequence ID" value="KAK8969958.1"/>
    <property type="molecule type" value="Genomic_DNA"/>
</dbReference>